<gene>
    <name evidence="1" type="ORF">QJS10_CPB12g01246</name>
</gene>
<name>A0AAV9DM19_ACOCL</name>
<accession>A0AAV9DM19</accession>
<reference evidence="1" key="1">
    <citation type="journal article" date="2023" name="Nat. Commun.">
        <title>Diploid and tetraploid genomes of Acorus and the evolution of monocots.</title>
        <authorList>
            <person name="Ma L."/>
            <person name="Liu K.W."/>
            <person name="Li Z."/>
            <person name="Hsiao Y.Y."/>
            <person name="Qi Y."/>
            <person name="Fu T."/>
            <person name="Tang G.D."/>
            <person name="Zhang D."/>
            <person name="Sun W.H."/>
            <person name="Liu D.K."/>
            <person name="Li Y."/>
            <person name="Chen G.Z."/>
            <person name="Liu X.D."/>
            <person name="Liao X.Y."/>
            <person name="Jiang Y.T."/>
            <person name="Yu X."/>
            <person name="Hao Y."/>
            <person name="Huang J."/>
            <person name="Zhao X.W."/>
            <person name="Ke S."/>
            <person name="Chen Y.Y."/>
            <person name="Wu W.L."/>
            <person name="Hsu J.L."/>
            <person name="Lin Y.F."/>
            <person name="Huang M.D."/>
            <person name="Li C.Y."/>
            <person name="Huang L."/>
            <person name="Wang Z.W."/>
            <person name="Zhao X."/>
            <person name="Zhong W.Y."/>
            <person name="Peng D.H."/>
            <person name="Ahmad S."/>
            <person name="Lan S."/>
            <person name="Zhang J.S."/>
            <person name="Tsai W.C."/>
            <person name="Van de Peer Y."/>
            <person name="Liu Z.J."/>
        </authorList>
    </citation>
    <scope>NUCLEOTIDE SEQUENCE</scope>
    <source>
        <strain evidence="1">CP</strain>
    </source>
</reference>
<dbReference type="AlphaFoldDB" id="A0AAV9DM19"/>
<keyword evidence="2" id="KW-1185">Reference proteome</keyword>
<evidence type="ECO:0000313" key="2">
    <source>
        <dbReference type="Proteomes" id="UP001180020"/>
    </source>
</evidence>
<evidence type="ECO:0000313" key="1">
    <source>
        <dbReference type="EMBL" id="KAK1302110.1"/>
    </source>
</evidence>
<protein>
    <submittedName>
        <fullName evidence="1">Uncharacterized protein</fullName>
    </submittedName>
</protein>
<organism evidence="1 2">
    <name type="scientific">Acorus calamus</name>
    <name type="common">Sweet flag</name>
    <dbReference type="NCBI Taxonomy" id="4465"/>
    <lineage>
        <taxon>Eukaryota</taxon>
        <taxon>Viridiplantae</taxon>
        <taxon>Streptophyta</taxon>
        <taxon>Embryophyta</taxon>
        <taxon>Tracheophyta</taxon>
        <taxon>Spermatophyta</taxon>
        <taxon>Magnoliopsida</taxon>
        <taxon>Liliopsida</taxon>
        <taxon>Acoraceae</taxon>
        <taxon>Acorus</taxon>
    </lineage>
</organism>
<proteinExistence type="predicted"/>
<reference evidence="1" key="2">
    <citation type="submission" date="2023-06" db="EMBL/GenBank/DDBJ databases">
        <authorList>
            <person name="Ma L."/>
            <person name="Liu K.-W."/>
            <person name="Li Z."/>
            <person name="Hsiao Y.-Y."/>
            <person name="Qi Y."/>
            <person name="Fu T."/>
            <person name="Tang G."/>
            <person name="Zhang D."/>
            <person name="Sun W.-H."/>
            <person name="Liu D.-K."/>
            <person name="Li Y."/>
            <person name="Chen G.-Z."/>
            <person name="Liu X.-D."/>
            <person name="Liao X.-Y."/>
            <person name="Jiang Y.-T."/>
            <person name="Yu X."/>
            <person name="Hao Y."/>
            <person name="Huang J."/>
            <person name="Zhao X.-W."/>
            <person name="Ke S."/>
            <person name="Chen Y.-Y."/>
            <person name="Wu W.-L."/>
            <person name="Hsu J.-L."/>
            <person name="Lin Y.-F."/>
            <person name="Huang M.-D."/>
            <person name="Li C.-Y."/>
            <person name="Huang L."/>
            <person name="Wang Z.-W."/>
            <person name="Zhao X."/>
            <person name="Zhong W.-Y."/>
            <person name="Peng D.-H."/>
            <person name="Ahmad S."/>
            <person name="Lan S."/>
            <person name="Zhang J.-S."/>
            <person name="Tsai W.-C."/>
            <person name="Van De Peer Y."/>
            <person name="Liu Z.-J."/>
        </authorList>
    </citation>
    <scope>NUCLEOTIDE SEQUENCE</scope>
    <source>
        <strain evidence="1">CP</strain>
        <tissue evidence="1">Leaves</tissue>
    </source>
</reference>
<sequence length="79" mass="8861">MRDAILECLQGWPANKSAGLFPFHGIWEIRHSLALSRLALKSLNKQVAVQGGQPRPRIQEMEILESDSNQILVNPSKRA</sequence>
<dbReference type="EMBL" id="JAUJYO010000012">
    <property type="protein sequence ID" value="KAK1302110.1"/>
    <property type="molecule type" value="Genomic_DNA"/>
</dbReference>
<dbReference type="Proteomes" id="UP001180020">
    <property type="component" value="Unassembled WGS sequence"/>
</dbReference>
<comment type="caution">
    <text evidence="1">The sequence shown here is derived from an EMBL/GenBank/DDBJ whole genome shotgun (WGS) entry which is preliminary data.</text>
</comment>